<evidence type="ECO:0000256" key="2">
    <source>
        <dbReference type="ARBA" id="ARBA00004496"/>
    </source>
</evidence>
<dbReference type="InterPro" id="IPR016009">
    <property type="entry name" value="tRNA_MeTrfase_TRMD/TRM10"/>
</dbReference>
<dbReference type="InterPro" id="IPR029028">
    <property type="entry name" value="Alpha/beta_knot_MTases"/>
</dbReference>
<reference evidence="19 20" key="1">
    <citation type="submission" date="2017-10" db="EMBL/GenBank/DDBJ databases">
        <title>Novel microbial diversity and functional potential in the marine mammal oral microbiome.</title>
        <authorList>
            <person name="Dudek N.K."/>
            <person name="Sun C.L."/>
            <person name="Burstein D."/>
            <person name="Kantor R.S."/>
            <person name="Aliaga Goltsman D.S."/>
            <person name="Bik E.M."/>
            <person name="Thomas B.C."/>
            <person name="Banfield J.F."/>
            <person name="Relman D.A."/>
        </authorList>
    </citation>
    <scope>NUCLEOTIDE SEQUENCE [LARGE SCALE GENOMIC DNA]</scope>
    <source>
        <strain evidence="19">DOLJORAL78_47_202</strain>
    </source>
</reference>
<dbReference type="GO" id="GO:0052906">
    <property type="term" value="F:tRNA (guanine(37)-N1)-methyltransferase activity"/>
    <property type="evidence" value="ECO:0007669"/>
    <property type="project" value="UniProtKB-UniRule"/>
</dbReference>
<feature type="binding site" evidence="15 16">
    <location>
        <begin position="133"/>
        <end position="138"/>
    </location>
    <ligand>
        <name>S-adenosyl-L-methionine</name>
        <dbReference type="ChEBI" id="CHEBI:59789"/>
    </ligand>
</feature>
<comment type="subcellular location">
    <subcellularLocation>
        <location evidence="2 15 17">Cytoplasm</location>
    </subcellularLocation>
</comment>
<dbReference type="GO" id="GO:0002939">
    <property type="term" value="P:tRNA N1-guanine methylation"/>
    <property type="evidence" value="ECO:0007669"/>
    <property type="project" value="TreeGrafter"/>
</dbReference>
<evidence type="ECO:0000256" key="9">
    <source>
        <dbReference type="ARBA" id="ARBA00022679"/>
    </source>
</evidence>
<gene>
    <name evidence="15" type="primary">trmD</name>
    <name evidence="19" type="ORF">CSA25_00585</name>
</gene>
<evidence type="ECO:0000313" key="20">
    <source>
        <dbReference type="Proteomes" id="UP000231203"/>
    </source>
</evidence>
<dbReference type="Gene3D" id="3.40.1280.10">
    <property type="match status" value="1"/>
</dbReference>
<dbReference type="FunFam" id="3.40.1280.10:FF:000001">
    <property type="entry name" value="tRNA (guanine-N(1)-)-methyltransferase"/>
    <property type="match status" value="1"/>
</dbReference>
<proteinExistence type="inferred from homology"/>
<keyword evidence="10 15" id="KW-0949">S-adenosyl-L-methionine</keyword>
<dbReference type="PANTHER" id="PTHR46417:SF1">
    <property type="entry name" value="TRNA (GUANINE-N(1)-)-METHYLTRANSFERASE"/>
    <property type="match status" value="1"/>
</dbReference>
<dbReference type="InterPro" id="IPR029026">
    <property type="entry name" value="tRNA_m1G_MTases_N"/>
</dbReference>
<feature type="domain" description="tRNA methyltransferase TRMD/TRM10-type" evidence="18">
    <location>
        <begin position="1"/>
        <end position="225"/>
    </location>
</feature>
<evidence type="ECO:0000256" key="13">
    <source>
        <dbReference type="ARBA" id="ARBA00033392"/>
    </source>
</evidence>
<protein>
    <recommendedName>
        <fullName evidence="6 15">tRNA (guanine-N(1)-)-methyltransferase</fullName>
        <ecNumber evidence="5 15">2.1.1.228</ecNumber>
    </recommendedName>
    <alternativeName>
        <fullName evidence="12 15">M1G-methyltransferase</fullName>
    </alternativeName>
    <alternativeName>
        <fullName evidence="13 15">tRNA [GM37] methyltransferase</fullName>
    </alternativeName>
</protein>
<evidence type="ECO:0000256" key="10">
    <source>
        <dbReference type="ARBA" id="ARBA00022691"/>
    </source>
</evidence>
<keyword evidence="7 15" id="KW-0963">Cytoplasm</keyword>
<dbReference type="NCBIfam" id="NF000648">
    <property type="entry name" value="PRK00026.1"/>
    <property type="match status" value="1"/>
</dbReference>
<evidence type="ECO:0000256" key="14">
    <source>
        <dbReference type="ARBA" id="ARBA00047783"/>
    </source>
</evidence>
<organism evidence="19 20">
    <name type="scientific">Desulfobacter postgatei</name>
    <dbReference type="NCBI Taxonomy" id="2293"/>
    <lineage>
        <taxon>Bacteria</taxon>
        <taxon>Pseudomonadati</taxon>
        <taxon>Thermodesulfobacteriota</taxon>
        <taxon>Desulfobacteria</taxon>
        <taxon>Desulfobacterales</taxon>
        <taxon>Desulfobacteraceae</taxon>
        <taxon>Desulfobacter</taxon>
    </lineage>
</organism>
<dbReference type="NCBIfam" id="TIGR00088">
    <property type="entry name" value="trmD"/>
    <property type="match status" value="1"/>
</dbReference>
<dbReference type="InterPro" id="IPR002649">
    <property type="entry name" value="tRNA_m1G_MeTrfase_TrmD"/>
</dbReference>
<dbReference type="Pfam" id="PF01746">
    <property type="entry name" value="tRNA_m1G_MT"/>
    <property type="match status" value="1"/>
</dbReference>
<dbReference type="CDD" id="cd18080">
    <property type="entry name" value="TrmD-like"/>
    <property type="match status" value="1"/>
</dbReference>
<dbReference type="InterPro" id="IPR023148">
    <property type="entry name" value="tRNA_m1G_MeTrfase_C_sf"/>
</dbReference>
<dbReference type="HAMAP" id="MF_00605">
    <property type="entry name" value="TrmD"/>
    <property type="match status" value="1"/>
</dbReference>
<evidence type="ECO:0000256" key="15">
    <source>
        <dbReference type="HAMAP-Rule" id="MF_00605"/>
    </source>
</evidence>
<evidence type="ECO:0000259" key="18">
    <source>
        <dbReference type="Pfam" id="PF01746"/>
    </source>
</evidence>
<evidence type="ECO:0000256" key="16">
    <source>
        <dbReference type="PIRSR" id="PIRSR000386-1"/>
    </source>
</evidence>
<evidence type="ECO:0000256" key="6">
    <source>
        <dbReference type="ARBA" id="ARBA00014679"/>
    </source>
</evidence>
<evidence type="ECO:0000256" key="5">
    <source>
        <dbReference type="ARBA" id="ARBA00012807"/>
    </source>
</evidence>
<dbReference type="EC" id="2.1.1.228" evidence="5 15"/>
<name>A0A2G6MTW8_9BACT</name>
<dbReference type="PIRSF" id="PIRSF000386">
    <property type="entry name" value="tRNA_mtase"/>
    <property type="match status" value="1"/>
</dbReference>
<evidence type="ECO:0000256" key="3">
    <source>
        <dbReference type="ARBA" id="ARBA00007630"/>
    </source>
</evidence>
<dbReference type="GO" id="GO:0005829">
    <property type="term" value="C:cytosol"/>
    <property type="evidence" value="ECO:0007669"/>
    <property type="project" value="TreeGrafter"/>
</dbReference>
<comment type="similarity">
    <text evidence="3 15 17">Belongs to the RNA methyltransferase TrmD family.</text>
</comment>
<evidence type="ECO:0000256" key="4">
    <source>
        <dbReference type="ARBA" id="ARBA00011738"/>
    </source>
</evidence>
<dbReference type="SUPFAM" id="SSF75217">
    <property type="entry name" value="alpha/beta knot"/>
    <property type="match status" value="1"/>
</dbReference>
<comment type="subunit">
    <text evidence="4 15 17">Homodimer.</text>
</comment>
<dbReference type="EMBL" id="PDTI01000008">
    <property type="protein sequence ID" value="PIE63406.1"/>
    <property type="molecule type" value="Genomic_DNA"/>
</dbReference>
<evidence type="ECO:0000256" key="11">
    <source>
        <dbReference type="ARBA" id="ARBA00022694"/>
    </source>
</evidence>
<comment type="function">
    <text evidence="1 15 17">Specifically methylates guanosine-37 in various tRNAs.</text>
</comment>
<evidence type="ECO:0000256" key="12">
    <source>
        <dbReference type="ARBA" id="ARBA00029736"/>
    </source>
</evidence>
<dbReference type="PANTHER" id="PTHR46417">
    <property type="entry name" value="TRNA (GUANINE-N(1)-)-METHYLTRANSFERASE"/>
    <property type="match status" value="1"/>
</dbReference>
<evidence type="ECO:0000313" key="19">
    <source>
        <dbReference type="EMBL" id="PIE63406.1"/>
    </source>
</evidence>
<accession>A0A2G6MTW8</accession>
<feature type="binding site" evidence="15 16">
    <location>
        <position position="113"/>
    </location>
    <ligand>
        <name>S-adenosyl-L-methionine</name>
        <dbReference type="ChEBI" id="CHEBI:59789"/>
    </ligand>
</feature>
<dbReference type="Proteomes" id="UP000231203">
    <property type="component" value="Unassembled WGS sequence"/>
</dbReference>
<evidence type="ECO:0000256" key="7">
    <source>
        <dbReference type="ARBA" id="ARBA00022490"/>
    </source>
</evidence>
<evidence type="ECO:0000256" key="8">
    <source>
        <dbReference type="ARBA" id="ARBA00022603"/>
    </source>
</evidence>
<comment type="caution">
    <text evidence="19">The sequence shown here is derived from an EMBL/GenBank/DDBJ whole genome shotgun (WGS) entry which is preliminary data.</text>
</comment>
<dbReference type="FunFam" id="1.10.1270.20:FF:000001">
    <property type="entry name" value="tRNA (guanine-N(1)-)-methyltransferase"/>
    <property type="match status" value="1"/>
</dbReference>
<dbReference type="Gene3D" id="1.10.1270.20">
    <property type="entry name" value="tRNA(m1g37)methyltransferase, domain 2"/>
    <property type="match status" value="1"/>
</dbReference>
<sequence>MKFTVLTLFPEFIEAFFANSIMARALNRKVIHAAAINIRDFASDRHHRVDDRPYGGGSGMVMMPGPLEKAVESARQTSDNPWVTCLSPQGKPFTQARACELALAQQDLILICGRYEGIDERVYARQVDEEICVGDFVMTGGEIAAMAVIDAVARMIPGVLGSNESSQCESFMDNRLEYAQYTRPKVYDDMTVPGVLFSGSHEKIRQWRRRSALERTFIKRPDLFETRAPDDEEKKILQQWCRELEALIQH</sequence>
<comment type="catalytic activity">
    <reaction evidence="14 15 17">
        <text>guanosine(37) in tRNA + S-adenosyl-L-methionine = N(1)-methylguanosine(37) in tRNA + S-adenosyl-L-homocysteine + H(+)</text>
        <dbReference type="Rhea" id="RHEA:36899"/>
        <dbReference type="Rhea" id="RHEA-COMP:10145"/>
        <dbReference type="Rhea" id="RHEA-COMP:10147"/>
        <dbReference type="ChEBI" id="CHEBI:15378"/>
        <dbReference type="ChEBI" id="CHEBI:57856"/>
        <dbReference type="ChEBI" id="CHEBI:59789"/>
        <dbReference type="ChEBI" id="CHEBI:73542"/>
        <dbReference type="ChEBI" id="CHEBI:74269"/>
        <dbReference type="EC" id="2.1.1.228"/>
    </reaction>
</comment>
<keyword evidence="9 15" id="KW-0808">Transferase</keyword>
<keyword evidence="8 15" id="KW-0489">Methyltransferase</keyword>
<evidence type="ECO:0000256" key="1">
    <source>
        <dbReference type="ARBA" id="ARBA00002634"/>
    </source>
</evidence>
<dbReference type="AlphaFoldDB" id="A0A2G6MTW8"/>
<evidence type="ECO:0000256" key="17">
    <source>
        <dbReference type="RuleBase" id="RU003464"/>
    </source>
</evidence>
<keyword evidence="11 15" id="KW-0819">tRNA processing</keyword>